<evidence type="ECO:0000256" key="1">
    <source>
        <dbReference type="SAM" id="MobiDB-lite"/>
    </source>
</evidence>
<sequence length="162" mass="18142">MVNGSELWVPGTRPYHSLDFCLNCSPFENTPRHAGLLPINIMISNRLPRSYFKVESFTPKFPSRPLPQCVHNASPKHRLLSTSTSRAKDKAENEGEKSQQDASSSPEKPGRNKTKTMAEMDEEVRMKMEGRAGDGGEAGRELEGGKAVSMKRGVRDNMFRYI</sequence>
<name>A0A6A6PAR9_9PEZI</name>
<reference evidence="2" key="1">
    <citation type="journal article" date="2020" name="Stud. Mycol.">
        <title>101 Dothideomycetes genomes: a test case for predicting lifestyles and emergence of pathogens.</title>
        <authorList>
            <person name="Haridas S."/>
            <person name="Albert R."/>
            <person name="Binder M."/>
            <person name="Bloem J."/>
            <person name="Labutti K."/>
            <person name="Salamov A."/>
            <person name="Andreopoulos B."/>
            <person name="Baker S."/>
            <person name="Barry K."/>
            <person name="Bills G."/>
            <person name="Bluhm B."/>
            <person name="Cannon C."/>
            <person name="Castanera R."/>
            <person name="Culley D."/>
            <person name="Daum C."/>
            <person name="Ezra D."/>
            <person name="Gonzalez J."/>
            <person name="Henrissat B."/>
            <person name="Kuo A."/>
            <person name="Liang C."/>
            <person name="Lipzen A."/>
            <person name="Lutzoni F."/>
            <person name="Magnuson J."/>
            <person name="Mondo S."/>
            <person name="Nolan M."/>
            <person name="Ohm R."/>
            <person name="Pangilinan J."/>
            <person name="Park H.-J."/>
            <person name="Ramirez L."/>
            <person name="Alfaro M."/>
            <person name="Sun H."/>
            <person name="Tritt A."/>
            <person name="Yoshinaga Y."/>
            <person name="Zwiers L.-H."/>
            <person name="Turgeon B."/>
            <person name="Goodwin S."/>
            <person name="Spatafora J."/>
            <person name="Crous P."/>
            <person name="Grigoriev I."/>
        </authorList>
    </citation>
    <scope>NUCLEOTIDE SEQUENCE</scope>
    <source>
        <strain evidence="2">ATCC 16933</strain>
    </source>
</reference>
<dbReference type="AlphaFoldDB" id="A0A6A6PAR9"/>
<organism evidence="2 3">
    <name type="scientific">Lineolata rhizophorae</name>
    <dbReference type="NCBI Taxonomy" id="578093"/>
    <lineage>
        <taxon>Eukaryota</taxon>
        <taxon>Fungi</taxon>
        <taxon>Dikarya</taxon>
        <taxon>Ascomycota</taxon>
        <taxon>Pezizomycotina</taxon>
        <taxon>Dothideomycetes</taxon>
        <taxon>Dothideomycetes incertae sedis</taxon>
        <taxon>Lineolatales</taxon>
        <taxon>Lineolataceae</taxon>
        <taxon>Lineolata</taxon>
    </lineage>
</organism>
<feature type="compositionally biased region" description="Basic and acidic residues" evidence="1">
    <location>
        <begin position="86"/>
        <end position="99"/>
    </location>
</feature>
<dbReference type="EMBL" id="MU001672">
    <property type="protein sequence ID" value="KAF2460998.1"/>
    <property type="molecule type" value="Genomic_DNA"/>
</dbReference>
<proteinExistence type="predicted"/>
<dbReference type="Proteomes" id="UP000799766">
    <property type="component" value="Unassembled WGS sequence"/>
</dbReference>
<dbReference type="OrthoDB" id="2157103at2759"/>
<feature type="region of interest" description="Disordered" evidence="1">
    <location>
        <begin position="60"/>
        <end position="121"/>
    </location>
</feature>
<evidence type="ECO:0000313" key="3">
    <source>
        <dbReference type="Proteomes" id="UP000799766"/>
    </source>
</evidence>
<accession>A0A6A6PAR9</accession>
<evidence type="ECO:0000313" key="2">
    <source>
        <dbReference type="EMBL" id="KAF2460998.1"/>
    </source>
</evidence>
<gene>
    <name evidence="2" type="ORF">BDY21DRAFT_361015</name>
</gene>
<keyword evidence="3" id="KW-1185">Reference proteome</keyword>
<protein>
    <submittedName>
        <fullName evidence="2">Uncharacterized protein</fullName>
    </submittedName>
</protein>